<keyword evidence="2" id="KW-1185">Reference proteome</keyword>
<evidence type="ECO:0000313" key="1">
    <source>
        <dbReference type="EMBL" id="GAA1607718.1"/>
    </source>
</evidence>
<gene>
    <name evidence="1" type="ORF">GCM10009742_67330</name>
</gene>
<accession>A0ABN2EHU5</accession>
<proteinExistence type="predicted"/>
<name>A0ABN2EHU5_9ACTN</name>
<dbReference type="EMBL" id="BAAAND010000012">
    <property type="protein sequence ID" value="GAA1607718.1"/>
    <property type="molecule type" value="Genomic_DNA"/>
</dbReference>
<protein>
    <submittedName>
        <fullName evidence="1">Uncharacterized protein</fullName>
    </submittedName>
</protein>
<sequence>MTLDDGRPAPAPRRHLAVPLGAEADHRRLERALVAAGWTHCGAGDWAVALRSPDGLTAARISPFDPAGPYTAALYREAAHTGQVPRLYEHRRLAGGGDLQLLEWLEPVAADEAADFHRALTAREPQVAALADVVRRVHERGLREQPWFAPKVDENPDNIMRTADGRLVAADLFSADGPRLYATVLDDPDLVAATIPEHERRFMTELPMTNTGAWSPETLAAMRNGLAAADARC</sequence>
<evidence type="ECO:0000313" key="2">
    <source>
        <dbReference type="Proteomes" id="UP001500190"/>
    </source>
</evidence>
<organism evidence="1 2">
    <name type="scientific">Kribbella karoonensis</name>
    <dbReference type="NCBI Taxonomy" id="324851"/>
    <lineage>
        <taxon>Bacteria</taxon>
        <taxon>Bacillati</taxon>
        <taxon>Actinomycetota</taxon>
        <taxon>Actinomycetes</taxon>
        <taxon>Propionibacteriales</taxon>
        <taxon>Kribbellaceae</taxon>
        <taxon>Kribbella</taxon>
    </lineage>
</organism>
<dbReference type="Proteomes" id="UP001500190">
    <property type="component" value="Unassembled WGS sequence"/>
</dbReference>
<reference evidence="1 2" key="1">
    <citation type="journal article" date="2019" name="Int. J. Syst. Evol. Microbiol.">
        <title>The Global Catalogue of Microorganisms (GCM) 10K type strain sequencing project: providing services to taxonomists for standard genome sequencing and annotation.</title>
        <authorList>
            <consortium name="The Broad Institute Genomics Platform"/>
            <consortium name="The Broad Institute Genome Sequencing Center for Infectious Disease"/>
            <person name="Wu L."/>
            <person name="Ma J."/>
        </authorList>
    </citation>
    <scope>NUCLEOTIDE SEQUENCE [LARGE SCALE GENOMIC DNA]</scope>
    <source>
        <strain evidence="1 2">JCM 14304</strain>
    </source>
</reference>
<comment type="caution">
    <text evidence="1">The sequence shown here is derived from an EMBL/GenBank/DDBJ whole genome shotgun (WGS) entry which is preliminary data.</text>
</comment>
<dbReference type="RefSeq" id="WP_344198814.1">
    <property type="nucleotide sequence ID" value="NZ_BAAAND010000012.1"/>
</dbReference>